<keyword evidence="5 9" id="KW-0665">Pyrimidine biosynthesis</keyword>
<feature type="active site" description="For OMPdecase activity" evidence="10">
    <location>
        <position position="87"/>
    </location>
</feature>
<evidence type="ECO:0000256" key="5">
    <source>
        <dbReference type="ARBA" id="ARBA00022975"/>
    </source>
</evidence>
<evidence type="ECO:0000256" key="9">
    <source>
        <dbReference type="HAMAP-Rule" id="MF_01200"/>
    </source>
</evidence>
<comment type="similarity">
    <text evidence="8 9">Belongs to the OMP decarboxylase family. Type 1 subfamily.</text>
</comment>
<evidence type="ECO:0000256" key="12">
    <source>
        <dbReference type="RuleBase" id="RU000512"/>
    </source>
</evidence>
<feature type="binding site" evidence="9 11">
    <location>
        <position position="208"/>
    </location>
    <ligand>
        <name>substrate</name>
    </ligand>
</feature>
<evidence type="ECO:0000256" key="6">
    <source>
        <dbReference type="ARBA" id="ARBA00023239"/>
    </source>
</evidence>
<dbReference type="GO" id="GO:0006207">
    <property type="term" value="P:'de novo' pyrimidine nucleobase biosynthetic process"/>
    <property type="evidence" value="ECO:0007669"/>
    <property type="project" value="InterPro"/>
</dbReference>
<feature type="binding site" evidence="9 11">
    <location>
        <position position="237"/>
    </location>
    <ligand>
        <name>substrate</name>
    </ligand>
</feature>
<dbReference type="PANTHER" id="PTHR32119">
    <property type="entry name" value="OROTIDINE 5'-PHOSPHATE DECARBOXYLASE"/>
    <property type="match status" value="1"/>
</dbReference>
<dbReference type="SMART" id="SM00934">
    <property type="entry name" value="OMPdecase"/>
    <property type="match status" value="1"/>
</dbReference>
<feature type="domain" description="Orotidine 5'-phosphate decarboxylase" evidence="13">
    <location>
        <begin position="28"/>
        <end position="253"/>
    </location>
</feature>
<dbReference type="Proteomes" id="UP000243002">
    <property type="component" value="Unassembled WGS sequence"/>
</dbReference>
<dbReference type="PANTHER" id="PTHR32119:SF2">
    <property type="entry name" value="OROTIDINE 5'-PHOSPHATE DECARBOXYLASE"/>
    <property type="match status" value="1"/>
</dbReference>
<dbReference type="OrthoDB" id="9806203at2"/>
<keyword evidence="6 9" id="KW-0456">Lyase</keyword>
<dbReference type="UniPathway" id="UPA00070">
    <property type="reaction ID" value="UER00120"/>
</dbReference>
<dbReference type="FunFam" id="3.20.20.70:FF:000015">
    <property type="entry name" value="Orotidine 5'-phosphate decarboxylase"/>
    <property type="match status" value="1"/>
</dbReference>
<gene>
    <name evidence="9" type="primary">pyrF</name>
    <name evidence="14" type="ORF">C7K55_04695</name>
</gene>
<dbReference type="GO" id="GO:0005829">
    <property type="term" value="C:cytosol"/>
    <property type="evidence" value="ECO:0007669"/>
    <property type="project" value="TreeGrafter"/>
</dbReference>
<dbReference type="InterPro" id="IPR001754">
    <property type="entry name" value="OMPdeCOase_dom"/>
</dbReference>
<dbReference type="InterPro" id="IPR014732">
    <property type="entry name" value="OMPdecase"/>
</dbReference>
<dbReference type="InterPro" id="IPR013785">
    <property type="entry name" value="Aldolase_TIM"/>
</dbReference>
<evidence type="ECO:0000256" key="8">
    <source>
        <dbReference type="ARBA" id="ARBA00061012"/>
    </source>
</evidence>
<comment type="catalytic activity">
    <reaction evidence="7 9 12">
        <text>orotidine 5'-phosphate + H(+) = UMP + CO2</text>
        <dbReference type="Rhea" id="RHEA:11596"/>
        <dbReference type="ChEBI" id="CHEBI:15378"/>
        <dbReference type="ChEBI" id="CHEBI:16526"/>
        <dbReference type="ChEBI" id="CHEBI:57538"/>
        <dbReference type="ChEBI" id="CHEBI:57865"/>
        <dbReference type="EC" id="4.1.1.23"/>
    </reaction>
</comment>
<feature type="active site" description="For OMPdecase activity" evidence="10">
    <location>
        <position position="84"/>
    </location>
</feature>
<organism evidence="14 15">
    <name type="scientific">Cyanobium usitatum str. Tous</name>
    <dbReference type="NCBI Taxonomy" id="2116684"/>
    <lineage>
        <taxon>Bacteria</taxon>
        <taxon>Bacillati</taxon>
        <taxon>Cyanobacteriota</taxon>
        <taxon>Cyanophyceae</taxon>
        <taxon>Synechococcales</taxon>
        <taxon>Prochlorococcaceae</taxon>
        <taxon>Cyanobium</taxon>
    </lineage>
</organism>
<proteinExistence type="inferred from homology"/>
<comment type="function">
    <text evidence="1 9">Catalyzes the decarboxylation of orotidine 5'-monophosphate (OMP) to uridine 5'-monophosphate (UMP).</text>
</comment>
<evidence type="ECO:0000313" key="14">
    <source>
        <dbReference type="EMBL" id="PSJ06235.1"/>
    </source>
</evidence>
<dbReference type="GO" id="GO:0004590">
    <property type="term" value="F:orotidine-5'-phosphate decarboxylase activity"/>
    <property type="evidence" value="ECO:0007669"/>
    <property type="project" value="UniProtKB-UniRule"/>
</dbReference>
<feature type="binding site" evidence="9 11">
    <location>
        <position position="34"/>
    </location>
    <ligand>
        <name>substrate</name>
    </ligand>
</feature>
<keyword evidence="4 9" id="KW-0210">Decarboxylase</keyword>
<sequence length="262" mass="26722">MPSPCRLEDALPNLQASCQRPLLEPSDQIIVALDGMAPEQAMAFASAVPALRWVKVGLELFVAGGPAVVQQLRDQGKRVFLDLKFHDIPATMAGACRSAARLGAELITVHASAGSVALGAAQAAALESAAAVGLSAPTLLAVTVLTSWEQARFASELAIEEPLSTYVPRLAQLAAAAGIGGCVCSPLEVAALRAAHQEPFALVTPGIRPAGAALGDQQRVLTPAQAVAAGASQLVIGRPITAAPDPVAAFAACCRELLGHHA</sequence>
<evidence type="ECO:0000313" key="15">
    <source>
        <dbReference type="Proteomes" id="UP000243002"/>
    </source>
</evidence>
<protein>
    <recommendedName>
        <fullName evidence="9">Orotidine 5'-phosphate decarboxylase</fullName>
        <ecNumber evidence="9">4.1.1.23</ecNumber>
    </recommendedName>
    <alternativeName>
        <fullName evidence="9">OMP decarboxylase</fullName>
        <shortName evidence="9">OMPDCase</shortName>
        <shortName evidence="9">OMPdecase</shortName>
    </alternativeName>
</protein>
<dbReference type="InterPro" id="IPR047596">
    <property type="entry name" value="OMPdecase_bac"/>
</dbReference>
<feature type="binding site" evidence="9 11">
    <location>
        <position position="217"/>
    </location>
    <ligand>
        <name>substrate</name>
    </ligand>
</feature>
<dbReference type="InterPro" id="IPR011060">
    <property type="entry name" value="RibuloseP-bd_barrel"/>
</dbReference>
<dbReference type="GO" id="GO:0044205">
    <property type="term" value="P:'de novo' UMP biosynthetic process"/>
    <property type="evidence" value="ECO:0007669"/>
    <property type="project" value="UniProtKB-UniRule"/>
</dbReference>
<accession>A0A2P7MYC5</accession>
<dbReference type="AlphaFoldDB" id="A0A2P7MYC5"/>
<feature type="binding site" evidence="9">
    <location>
        <begin position="82"/>
        <end position="91"/>
    </location>
    <ligand>
        <name>substrate</name>
    </ligand>
</feature>
<comment type="caution">
    <text evidence="14">The sequence shown here is derived from an EMBL/GenBank/DDBJ whole genome shotgun (WGS) entry which is preliminary data.</text>
</comment>
<evidence type="ECO:0000256" key="3">
    <source>
        <dbReference type="ARBA" id="ARBA00011738"/>
    </source>
</evidence>
<dbReference type="CDD" id="cd04725">
    <property type="entry name" value="OMP_decarboxylase_like"/>
    <property type="match status" value="1"/>
</dbReference>
<evidence type="ECO:0000256" key="10">
    <source>
        <dbReference type="PIRSR" id="PIRSR614732-1"/>
    </source>
</evidence>
<feature type="binding site" evidence="9 11">
    <location>
        <position position="55"/>
    </location>
    <ligand>
        <name>substrate</name>
    </ligand>
</feature>
<dbReference type="PROSITE" id="PS00156">
    <property type="entry name" value="OMPDECASE"/>
    <property type="match status" value="1"/>
</dbReference>
<dbReference type="EMBL" id="PXXO01000004">
    <property type="protein sequence ID" value="PSJ06235.1"/>
    <property type="molecule type" value="Genomic_DNA"/>
</dbReference>
<reference evidence="14 15" key="1">
    <citation type="journal article" date="2018" name="Environ. Microbiol.">
        <title>Ecological and genomic features of two widespread freshwater picocyanobacteria.</title>
        <authorList>
            <person name="Cabello-Yeves P.J."/>
            <person name="Picazo A."/>
            <person name="Camacho A."/>
            <person name="Callieri C."/>
            <person name="Rosselli R."/>
            <person name="Roda-Garcia J.J."/>
            <person name="Coutinho F.H."/>
            <person name="Rodriguez-Valera F."/>
        </authorList>
    </citation>
    <scope>NUCLEOTIDE SEQUENCE [LARGE SCALE GENOMIC DNA]</scope>
    <source>
        <strain evidence="14 15">Tous</strain>
    </source>
</reference>
<dbReference type="Gene3D" id="3.20.20.70">
    <property type="entry name" value="Aldolase class I"/>
    <property type="match status" value="1"/>
</dbReference>
<feature type="binding site" evidence="9 11">
    <location>
        <position position="146"/>
    </location>
    <ligand>
        <name>substrate</name>
    </ligand>
</feature>
<evidence type="ECO:0000259" key="13">
    <source>
        <dbReference type="SMART" id="SM00934"/>
    </source>
</evidence>
<comment type="subunit">
    <text evidence="3 9">Homodimer.</text>
</comment>
<dbReference type="SUPFAM" id="SSF51366">
    <property type="entry name" value="Ribulose-phoshate binding barrel"/>
    <property type="match status" value="1"/>
</dbReference>
<dbReference type="EC" id="4.1.1.23" evidence="9"/>
<dbReference type="NCBIfam" id="NF001273">
    <property type="entry name" value="PRK00230.1"/>
    <property type="match status" value="1"/>
</dbReference>
<name>A0A2P7MYC5_9CYAN</name>
<feature type="binding site" evidence="9 11">
    <location>
        <position position="238"/>
    </location>
    <ligand>
        <name>substrate</name>
    </ligand>
</feature>
<comment type="pathway">
    <text evidence="2 9 12">Pyrimidine metabolism; UMP biosynthesis via de novo pathway; UMP from orotate: step 2/2.</text>
</comment>
<dbReference type="InterPro" id="IPR018089">
    <property type="entry name" value="OMPdecase_AS"/>
</dbReference>
<dbReference type="NCBIfam" id="TIGR01740">
    <property type="entry name" value="pyrF"/>
    <property type="match status" value="1"/>
</dbReference>
<keyword evidence="15" id="KW-1185">Reference proteome</keyword>
<evidence type="ECO:0000256" key="11">
    <source>
        <dbReference type="PIRSR" id="PIRSR614732-2"/>
    </source>
</evidence>
<feature type="active site" description="For OMPdecase activity" evidence="10">
    <location>
        <position position="82"/>
    </location>
</feature>
<dbReference type="HAMAP" id="MF_01200_B">
    <property type="entry name" value="OMPdecase_type1_B"/>
    <property type="match status" value="1"/>
</dbReference>
<evidence type="ECO:0000256" key="1">
    <source>
        <dbReference type="ARBA" id="ARBA00002356"/>
    </source>
</evidence>
<dbReference type="Pfam" id="PF00215">
    <property type="entry name" value="OMPdecase"/>
    <property type="match status" value="1"/>
</dbReference>
<evidence type="ECO:0000256" key="4">
    <source>
        <dbReference type="ARBA" id="ARBA00022793"/>
    </source>
</evidence>
<evidence type="ECO:0000256" key="7">
    <source>
        <dbReference type="ARBA" id="ARBA00049157"/>
    </source>
</evidence>
<evidence type="ECO:0000256" key="2">
    <source>
        <dbReference type="ARBA" id="ARBA00004861"/>
    </source>
</evidence>
<feature type="active site" description="Proton donor" evidence="9">
    <location>
        <position position="84"/>
    </location>
</feature>